<feature type="chain" id="PRO_5045708838" evidence="1">
    <location>
        <begin position="24"/>
        <end position="129"/>
    </location>
</feature>
<dbReference type="Pfam" id="PF16358">
    <property type="entry name" value="RcsF"/>
    <property type="match status" value="1"/>
</dbReference>
<gene>
    <name evidence="2" type="primary">rcsF</name>
    <name evidence="2" type="ORF">GCM10023095_12820</name>
</gene>
<protein>
    <submittedName>
        <fullName evidence="2">Rcs stress response system protein RcsF</fullName>
    </submittedName>
</protein>
<dbReference type="RefSeq" id="WP_345011202.1">
    <property type="nucleotide sequence ID" value="NZ_BAABFC010000009.1"/>
</dbReference>
<dbReference type="InterPro" id="IPR030852">
    <property type="entry name" value="RcsF"/>
</dbReference>
<dbReference type="Proteomes" id="UP001501321">
    <property type="component" value="Unassembled WGS sequence"/>
</dbReference>
<evidence type="ECO:0000256" key="1">
    <source>
        <dbReference type="SAM" id="SignalP"/>
    </source>
</evidence>
<dbReference type="EMBL" id="BAABFC010000009">
    <property type="protein sequence ID" value="GAA4496976.1"/>
    <property type="molecule type" value="Genomic_DNA"/>
</dbReference>
<organism evidence="2 3">
    <name type="scientific">Pseudaeromonas paramecii</name>
    <dbReference type="NCBI Taxonomy" id="2138166"/>
    <lineage>
        <taxon>Bacteria</taxon>
        <taxon>Pseudomonadati</taxon>
        <taxon>Pseudomonadota</taxon>
        <taxon>Gammaproteobacteria</taxon>
        <taxon>Aeromonadales</taxon>
        <taxon>Aeromonadaceae</taxon>
        <taxon>Pseudaeromonas</taxon>
    </lineage>
</organism>
<keyword evidence="3" id="KW-1185">Reference proteome</keyword>
<dbReference type="Gene3D" id="3.30.110.70">
    <property type="entry name" value="Hypothetical protein apc22750. Chain B"/>
    <property type="match status" value="1"/>
</dbReference>
<keyword evidence="1" id="KW-0732">Signal</keyword>
<proteinExistence type="predicted"/>
<name>A0ABP8Q680_9GAMM</name>
<comment type="caution">
    <text evidence="2">The sequence shown here is derived from an EMBL/GenBank/DDBJ whole genome shotgun (WGS) entry which is preliminary data.</text>
</comment>
<evidence type="ECO:0000313" key="3">
    <source>
        <dbReference type="Proteomes" id="UP001501321"/>
    </source>
</evidence>
<sequence>MRRLPLALPLSLCLTLLTGCSYFSVHTNIDKENFTEYFKPGSVALVEKAQLEDLNYQVLGTVEAESCQADADQPVPNLGDARTEARRKVADMGGNGLLMGKCVTLAQTADCLSSLLCYGQALKVAEPAQ</sequence>
<accession>A0ABP8Q680</accession>
<feature type="signal peptide" evidence="1">
    <location>
        <begin position="1"/>
        <end position="23"/>
    </location>
</feature>
<evidence type="ECO:0000313" key="2">
    <source>
        <dbReference type="EMBL" id="GAA4496976.1"/>
    </source>
</evidence>
<reference evidence="3" key="1">
    <citation type="journal article" date="2019" name="Int. J. Syst. Evol. Microbiol.">
        <title>The Global Catalogue of Microorganisms (GCM) 10K type strain sequencing project: providing services to taxonomists for standard genome sequencing and annotation.</title>
        <authorList>
            <consortium name="The Broad Institute Genomics Platform"/>
            <consortium name="The Broad Institute Genome Sequencing Center for Infectious Disease"/>
            <person name="Wu L."/>
            <person name="Ma J."/>
        </authorList>
    </citation>
    <scope>NUCLEOTIDE SEQUENCE [LARGE SCALE GENOMIC DNA]</scope>
    <source>
        <strain evidence="3">JCM 32226</strain>
    </source>
</reference>
<dbReference type="PROSITE" id="PS51257">
    <property type="entry name" value="PROKAR_LIPOPROTEIN"/>
    <property type="match status" value="1"/>
</dbReference>